<organism evidence="1 2">
    <name type="scientific">Neisseria lactamica ATCC 23970</name>
    <dbReference type="NCBI Taxonomy" id="546265"/>
    <lineage>
        <taxon>Bacteria</taxon>
        <taxon>Pseudomonadati</taxon>
        <taxon>Pseudomonadota</taxon>
        <taxon>Betaproteobacteria</taxon>
        <taxon>Neisseriales</taxon>
        <taxon>Neisseriaceae</taxon>
        <taxon>Neisseria</taxon>
    </lineage>
</organism>
<name>D0W9U1_NEILA</name>
<evidence type="ECO:0000313" key="2">
    <source>
        <dbReference type="Proteomes" id="UP000003843"/>
    </source>
</evidence>
<evidence type="ECO:0000313" key="1">
    <source>
        <dbReference type="EMBL" id="EEZ75605.1"/>
    </source>
</evidence>
<sequence length="57" mass="6262">MPRLAVLSILSAASSPCPDLNLIHYKSGTIVIRDLNSKDGGRAFRPTLGKTYFDKQK</sequence>
<dbReference type="Proteomes" id="UP000003843">
    <property type="component" value="Unassembled WGS sequence"/>
</dbReference>
<reference evidence="1 2" key="1">
    <citation type="submission" date="2009-10" db="EMBL/GenBank/DDBJ databases">
        <authorList>
            <person name="Weinstock G."/>
            <person name="Sodergren E."/>
            <person name="Clifton S."/>
            <person name="Fulton L."/>
            <person name="Fulton B."/>
            <person name="Courtney L."/>
            <person name="Fronick C."/>
            <person name="Harrison M."/>
            <person name="Strong C."/>
            <person name="Farmer C."/>
            <person name="Delahaunty K."/>
            <person name="Markovic C."/>
            <person name="Hall O."/>
            <person name="Minx P."/>
            <person name="Tomlinson C."/>
            <person name="Mitreva M."/>
            <person name="Nelson J."/>
            <person name="Hou S."/>
            <person name="Wollam A."/>
            <person name="Pepin K.H."/>
            <person name="Johnson M."/>
            <person name="Bhonagiri V."/>
            <person name="Nash W.E."/>
            <person name="Warren W."/>
            <person name="Chinwalla A."/>
            <person name="Mardis E.R."/>
            <person name="Wilson R.K."/>
        </authorList>
    </citation>
    <scope>NUCLEOTIDE SEQUENCE [LARGE SCALE GENOMIC DNA]</scope>
    <source>
        <strain evidence="1 2">ATCC 23970</strain>
    </source>
</reference>
<comment type="caution">
    <text evidence="1">The sequence shown here is derived from an EMBL/GenBank/DDBJ whole genome shotgun (WGS) entry which is preliminary data.</text>
</comment>
<accession>D0W9U1</accession>
<protein>
    <submittedName>
        <fullName evidence="1">Uncharacterized protein</fullName>
    </submittedName>
</protein>
<gene>
    <name evidence="1" type="ORF">NEILACOT_04304</name>
</gene>
<dbReference type="EMBL" id="ACEQ02000014">
    <property type="protein sequence ID" value="EEZ75605.1"/>
    <property type="molecule type" value="Genomic_DNA"/>
</dbReference>
<dbReference type="AlphaFoldDB" id="D0W9U1"/>
<proteinExistence type="predicted"/>